<organism evidence="2 3">
    <name type="scientific">Polysphondylium violaceum</name>
    <dbReference type="NCBI Taxonomy" id="133409"/>
    <lineage>
        <taxon>Eukaryota</taxon>
        <taxon>Amoebozoa</taxon>
        <taxon>Evosea</taxon>
        <taxon>Eumycetozoa</taxon>
        <taxon>Dictyostelia</taxon>
        <taxon>Dictyosteliales</taxon>
        <taxon>Dictyosteliaceae</taxon>
        <taxon>Polysphondylium</taxon>
    </lineage>
</organism>
<gene>
    <name evidence="2" type="ORF">CYY_010031</name>
</gene>
<sequence>MFKYKNFYLCCLFLALSILSTVSHAQVIESFIDYSYDTCIFKHTDYTLDLSGFYDPTNQTLAFGSNFYFNLCGQTNNKCTQFGPLALACNSNAFGERGVPFLKFSDNGITLNIPYIGMNKEIEVKVGTKLDITSIPTTNVLSVQIPRMVIKKNDPTKKTLDISGPVSIPIFTSTMKINADFIKSLDSPAIDVKIYSYEGVYLYDCNQIVLNQTQGYLSCIYSPTGREYINTLYRLEVTMGTLIGYDLFYFKQTKEISQSLFSSVDWDRCLFTNTDYSFNLSSYYNPAQPVLSVPFHDSNQEFFFNLCGTKNAQCNDDFACFNGYQFKSRNAILSIDDEGPKLLITYSNSFYPSDVQVEVKFNTKNDIYINNYNNNRIIVQSPSIAVIKSIYFGFADRQFRVPGGLFKLENLNDHLQSSPLPSIHIQISDNNGPRDCPVVEVNSGLGYITCQSNTLGTEIFSLYPTNYINLTIDTQAKGYKSIGSAYYGYGPTSDTEYIPMIESDFDRCIFRHYNYTFDLSQGAYDPSNPITTVETKTFVLCGNTIAYCGFQYCPFINFYGWTERNAYLIQNEGRYKLLIEFYAVYPYLVELDNLDSNNFDYQSRVYMYLPKMVRKQNHLLFSLKNDEILRSSTDVTIIGDFIKQIPNDSTIPIDISIQGNGVDGNYFTNPCQDNTMVIDRIQGTINCQIIPSGYEVVGKYYRVQVTMGESSGFNEIKYREPIVYSTQVMINSDYVRCIFTHKAYTIDLSDLVKDSIFNVGRTYLAICGGAFQKCSEFPDLAKYGCDFSDNSRSYFFNRRVATLKKDEEGIKLVIKYQSFQNGNEALLEIGIGTEKRVKFLQNYVFRTPQMKIKNTNLVTLQTPSLPRYAVSTLRFSSDYIKYLPANNLPPVSVKIYNSVDNTDYRECPQPIIDQSQGFISCQCTPTGKESAFTNYTVMASINTVDFYSSESLFFYAPQEISRQPMIKSNFERCIFKSNNYIFDLTQLYNPNDPVYIVDNYKFILCGDVNNKCEGDGLACNLPVRYSRREASVLVDQQAVKLLMVYYSYDYIPNPQFSVEVFPGAVGWYSNERLIIQSPLVAVRNIISFTTDYSISRASQSTMTINGDFVKGLTSDTPIKIFVRTFDDKYYSDCTQTQINSNQAVVTCQINPTGNELLDSPYQLVVDVNNTDSGSSYFYFHPKSCPSSCGKGTCDTQKGVCLCEQGYTSYDCSLKLSLKPLSNPSIIPSPIDQLNAGYQSPTSSDLVFTIDLVSLAISNSFGYILNSTPIRSISNVQSVYGTNSATFSSQSFK</sequence>
<evidence type="ECO:0008006" key="4">
    <source>
        <dbReference type="Google" id="ProtNLM"/>
    </source>
</evidence>
<accession>A0A8J4PKS9</accession>
<evidence type="ECO:0000313" key="3">
    <source>
        <dbReference type="Proteomes" id="UP000695562"/>
    </source>
</evidence>
<keyword evidence="1" id="KW-0732">Signal</keyword>
<feature type="chain" id="PRO_5035159578" description="EGF-like domain-containing protein" evidence="1">
    <location>
        <begin position="26"/>
        <end position="1292"/>
    </location>
</feature>
<keyword evidence="3" id="KW-1185">Reference proteome</keyword>
<reference evidence="2" key="1">
    <citation type="submission" date="2020-01" db="EMBL/GenBank/DDBJ databases">
        <title>Development of genomics and gene disruption for Polysphondylium violaceum indicates a role for the polyketide synthase stlB in stalk morphogenesis.</title>
        <authorList>
            <person name="Narita B."/>
            <person name="Kawabe Y."/>
            <person name="Kin K."/>
            <person name="Saito T."/>
            <person name="Gibbs R."/>
            <person name="Kuspa A."/>
            <person name="Muzny D."/>
            <person name="Queller D."/>
            <person name="Richards S."/>
            <person name="Strassman J."/>
            <person name="Sucgang R."/>
            <person name="Worley K."/>
            <person name="Schaap P."/>
        </authorList>
    </citation>
    <scope>NUCLEOTIDE SEQUENCE</scope>
    <source>
        <strain evidence="2">QSvi11</strain>
    </source>
</reference>
<dbReference type="EMBL" id="AJWJ01000892">
    <property type="protein sequence ID" value="KAF2068645.1"/>
    <property type="molecule type" value="Genomic_DNA"/>
</dbReference>
<evidence type="ECO:0000256" key="1">
    <source>
        <dbReference type="SAM" id="SignalP"/>
    </source>
</evidence>
<evidence type="ECO:0000313" key="2">
    <source>
        <dbReference type="EMBL" id="KAF2068645.1"/>
    </source>
</evidence>
<feature type="non-terminal residue" evidence="2">
    <location>
        <position position="1292"/>
    </location>
</feature>
<name>A0A8J4PKS9_9MYCE</name>
<dbReference type="Proteomes" id="UP000695562">
    <property type="component" value="Unassembled WGS sequence"/>
</dbReference>
<feature type="signal peptide" evidence="1">
    <location>
        <begin position="1"/>
        <end position="25"/>
    </location>
</feature>
<proteinExistence type="predicted"/>
<dbReference type="OrthoDB" id="24355at2759"/>
<protein>
    <recommendedName>
        <fullName evidence="4">EGF-like domain-containing protein</fullName>
    </recommendedName>
</protein>
<comment type="caution">
    <text evidence="2">The sequence shown here is derived from an EMBL/GenBank/DDBJ whole genome shotgun (WGS) entry which is preliminary data.</text>
</comment>